<evidence type="ECO:0000313" key="2">
    <source>
        <dbReference type="Proteomes" id="UP001055811"/>
    </source>
</evidence>
<accession>A0ACB9DWT2</accession>
<dbReference type="Proteomes" id="UP001055811">
    <property type="component" value="Linkage Group LG04"/>
</dbReference>
<keyword evidence="2" id="KW-1185">Reference proteome</keyword>
<proteinExistence type="predicted"/>
<comment type="caution">
    <text evidence="1">The sequence shown here is derived from an EMBL/GenBank/DDBJ whole genome shotgun (WGS) entry which is preliminary data.</text>
</comment>
<protein>
    <submittedName>
        <fullName evidence="1">Uncharacterized protein</fullName>
    </submittedName>
</protein>
<dbReference type="EMBL" id="CM042012">
    <property type="protein sequence ID" value="KAI3750880.1"/>
    <property type="molecule type" value="Genomic_DNA"/>
</dbReference>
<reference evidence="2" key="1">
    <citation type="journal article" date="2022" name="Mol. Ecol. Resour.">
        <title>The genomes of chicory, endive, great burdock and yacon provide insights into Asteraceae palaeo-polyploidization history and plant inulin production.</title>
        <authorList>
            <person name="Fan W."/>
            <person name="Wang S."/>
            <person name="Wang H."/>
            <person name="Wang A."/>
            <person name="Jiang F."/>
            <person name="Liu H."/>
            <person name="Zhao H."/>
            <person name="Xu D."/>
            <person name="Zhang Y."/>
        </authorList>
    </citation>
    <scope>NUCLEOTIDE SEQUENCE [LARGE SCALE GENOMIC DNA]</scope>
    <source>
        <strain evidence="2">cv. Punajuju</strain>
    </source>
</reference>
<name>A0ACB9DWT2_CICIN</name>
<gene>
    <name evidence="1" type="ORF">L2E82_21769</name>
</gene>
<evidence type="ECO:0000313" key="1">
    <source>
        <dbReference type="EMBL" id="KAI3750880.1"/>
    </source>
</evidence>
<sequence>MFKEMGQCLYAYGSKNKSEISFLDHPSIIKTEMRKHHTPPPTVHIRTSSRNTFSRRNPFLSMPFQVRKPTQLPLSHKYNHLKR</sequence>
<reference evidence="1 2" key="2">
    <citation type="journal article" date="2022" name="Mol. Ecol. Resour.">
        <title>The genomes of chicory, endive, great burdock and yacon provide insights into Asteraceae paleo-polyploidization history and plant inulin production.</title>
        <authorList>
            <person name="Fan W."/>
            <person name="Wang S."/>
            <person name="Wang H."/>
            <person name="Wang A."/>
            <person name="Jiang F."/>
            <person name="Liu H."/>
            <person name="Zhao H."/>
            <person name="Xu D."/>
            <person name="Zhang Y."/>
        </authorList>
    </citation>
    <scope>NUCLEOTIDE SEQUENCE [LARGE SCALE GENOMIC DNA]</scope>
    <source>
        <strain evidence="2">cv. Punajuju</strain>
        <tissue evidence="1">Leaves</tissue>
    </source>
</reference>
<organism evidence="1 2">
    <name type="scientific">Cichorium intybus</name>
    <name type="common">Chicory</name>
    <dbReference type="NCBI Taxonomy" id="13427"/>
    <lineage>
        <taxon>Eukaryota</taxon>
        <taxon>Viridiplantae</taxon>
        <taxon>Streptophyta</taxon>
        <taxon>Embryophyta</taxon>
        <taxon>Tracheophyta</taxon>
        <taxon>Spermatophyta</taxon>
        <taxon>Magnoliopsida</taxon>
        <taxon>eudicotyledons</taxon>
        <taxon>Gunneridae</taxon>
        <taxon>Pentapetalae</taxon>
        <taxon>asterids</taxon>
        <taxon>campanulids</taxon>
        <taxon>Asterales</taxon>
        <taxon>Asteraceae</taxon>
        <taxon>Cichorioideae</taxon>
        <taxon>Cichorieae</taxon>
        <taxon>Cichoriinae</taxon>
        <taxon>Cichorium</taxon>
    </lineage>
</organism>